<organism evidence="2 3">
    <name type="scientific">Aldrovandia affinis</name>
    <dbReference type="NCBI Taxonomy" id="143900"/>
    <lineage>
        <taxon>Eukaryota</taxon>
        <taxon>Metazoa</taxon>
        <taxon>Chordata</taxon>
        <taxon>Craniata</taxon>
        <taxon>Vertebrata</taxon>
        <taxon>Euteleostomi</taxon>
        <taxon>Actinopterygii</taxon>
        <taxon>Neopterygii</taxon>
        <taxon>Teleostei</taxon>
        <taxon>Notacanthiformes</taxon>
        <taxon>Halosauridae</taxon>
        <taxon>Aldrovandia</taxon>
    </lineage>
</organism>
<gene>
    <name evidence="2" type="ORF">AAFF_G00311080</name>
</gene>
<dbReference type="EMBL" id="JAINUG010000455">
    <property type="protein sequence ID" value="KAJ8367710.1"/>
    <property type="molecule type" value="Genomic_DNA"/>
</dbReference>
<reference evidence="2" key="1">
    <citation type="journal article" date="2023" name="Science">
        <title>Genome structures resolve the early diversification of teleost fishes.</title>
        <authorList>
            <person name="Parey E."/>
            <person name="Louis A."/>
            <person name="Montfort J."/>
            <person name="Bouchez O."/>
            <person name="Roques C."/>
            <person name="Iampietro C."/>
            <person name="Lluch J."/>
            <person name="Castinel A."/>
            <person name="Donnadieu C."/>
            <person name="Desvignes T."/>
            <person name="Floi Bucao C."/>
            <person name="Jouanno E."/>
            <person name="Wen M."/>
            <person name="Mejri S."/>
            <person name="Dirks R."/>
            <person name="Jansen H."/>
            <person name="Henkel C."/>
            <person name="Chen W.J."/>
            <person name="Zahm M."/>
            <person name="Cabau C."/>
            <person name="Klopp C."/>
            <person name="Thompson A.W."/>
            <person name="Robinson-Rechavi M."/>
            <person name="Braasch I."/>
            <person name="Lecointre G."/>
            <person name="Bobe J."/>
            <person name="Postlethwait J.H."/>
            <person name="Berthelot C."/>
            <person name="Roest Crollius H."/>
            <person name="Guiguen Y."/>
        </authorList>
    </citation>
    <scope>NUCLEOTIDE SEQUENCE</scope>
    <source>
        <strain evidence="2">NC1722</strain>
    </source>
</reference>
<comment type="caution">
    <text evidence="2">The sequence shown here is derived from an EMBL/GenBank/DDBJ whole genome shotgun (WGS) entry which is preliminary data.</text>
</comment>
<feature type="region of interest" description="Disordered" evidence="1">
    <location>
        <begin position="45"/>
        <end position="89"/>
    </location>
</feature>
<keyword evidence="3" id="KW-1185">Reference proteome</keyword>
<name>A0AAD7RA51_9TELE</name>
<evidence type="ECO:0000256" key="1">
    <source>
        <dbReference type="SAM" id="MobiDB-lite"/>
    </source>
</evidence>
<protein>
    <submittedName>
        <fullName evidence="2">Uncharacterized protein</fullName>
    </submittedName>
</protein>
<evidence type="ECO:0000313" key="3">
    <source>
        <dbReference type="Proteomes" id="UP001221898"/>
    </source>
</evidence>
<feature type="compositionally biased region" description="Basic and acidic residues" evidence="1">
    <location>
        <begin position="45"/>
        <end position="64"/>
    </location>
</feature>
<dbReference type="Proteomes" id="UP001221898">
    <property type="component" value="Unassembled WGS sequence"/>
</dbReference>
<accession>A0AAD7RA51</accession>
<dbReference type="AlphaFoldDB" id="A0AAD7RA51"/>
<proteinExistence type="predicted"/>
<sequence length="89" mass="9255">MRCVSDTVMCVWVQLCVCGFSVMNLLWLQVHSGAAGGAGAQCVPDGRESAVPRHEGARGERAAGHEAVSVSLPGVPRSEARPGRVVRGA</sequence>
<evidence type="ECO:0000313" key="2">
    <source>
        <dbReference type="EMBL" id="KAJ8367710.1"/>
    </source>
</evidence>